<protein>
    <recommendedName>
        <fullName evidence="1">Protein kinase domain-containing protein</fullName>
    </recommendedName>
</protein>
<dbReference type="InterPro" id="IPR011009">
    <property type="entry name" value="Kinase-like_dom_sf"/>
</dbReference>
<feature type="domain" description="Protein kinase" evidence="1">
    <location>
        <begin position="1"/>
        <end position="66"/>
    </location>
</feature>
<accession>A0A397SES0</accession>
<evidence type="ECO:0000259" key="1">
    <source>
        <dbReference type="PROSITE" id="PS50011"/>
    </source>
</evidence>
<organism evidence="2 3">
    <name type="scientific">Glomus cerebriforme</name>
    <dbReference type="NCBI Taxonomy" id="658196"/>
    <lineage>
        <taxon>Eukaryota</taxon>
        <taxon>Fungi</taxon>
        <taxon>Fungi incertae sedis</taxon>
        <taxon>Mucoromycota</taxon>
        <taxon>Glomeromycotina</taxon>
        <taxon>Glomeromycetes</taxon>
        <taxon>Glomerales</taxon>
        <taxon>Glomeraceae</taxon>
        <taxon>Glomus</taxon>
    </lineage>
</organism>
<proteinExistence type="predicted"/>
<dbReference type="InterPro" id="IPR000719">
    <property type="entry name" value="Prot_kinase_dom"/>
</dbReference>
<dbReference type="GO" id="GO:0004672">
    <property type="term" value="F:protein kinase activity"/>
    <property type="evidence" value="ECO:0007669"/>
    <property type="project" value="InterPro"/>
</dbReference>
<reference evidence="2 3" key="1">
    <citation type="submission" date="2018-06" db="EMBL/GenBank/DDBJ databases">
        <title>Comparative genomics reveals the genomic features of Rhizophagus irregularis, R. cerebriforme, R. diaphanum and Gigaspora rosea, and their symbiotic lifestyle signature.</title>
        <authorList>
            <person name="Morin E."/>
            <person name="San Clemente H."/>
            <person name="Chen E.C.H."/>
            <person name="De La Providencia I."/>
            <person name="Hainaut M."/>
            <person name="Kuo A."/>
            <person name="Kohler A."/>
            <person name="Murat C."/>
            <person name="Tang N."/>
            <person name="Roy S."/>
            <person name="Loubradou J."/>
            <person name="Henrissat B."/>
            <person name="Grigoriev I.V."/>
            <person name="Corradi N."/>
            <person name="Roux C."/>
            <person name="Martin F.M."/>
        </authorList>
    </citation>
    <scope>NUCLEOTIDE SEQUENCE [LARGE SCALE GENOMIC DNA]</scope>
    <source>
        <strain evidence="2 3">DAOM 227022</strain>
    </source>
</reference>
<dbReference type="EMBL" id="QKYT01000472">
    <property type="protein sequence ID" value="RIA84723.1"/>
    <property type="molecule type" value="Genomic_DNA"/>
</dbReference>
<dbReference type="GO" id="GO:0005524">
    <property type="term" value="F:ATP binding"/>
    <property type="evidence" value="ECO:0007669"/>
    <property type="project" value="InterPro"/>
</dbReference>
<dbReference type="Gene3D" id="1.10.510.10">
    <property type="entry name" value="Transferase(Phosphotransferase) domain 1"/>
    <property type="match status" value="1"/>
</dbReference>
<gene>
    <name evidence="2" type="ORF">C1645_831847</name>
</gene>
<dbReference type="AlphaFoldDB" id="A0A397SES0"/>
<dbReference type="SUPFAM" id="SSF56112">
    <property type="entry name" value="Protein kinase-like (PK-like)"/>
    <property type="match status" value="1"/>
</dbReference>
<evidence type="ECO:0000313" key="2">
    <source>
        <dbReference type="EMBL" id="RIA84723.1"/>
    </source>
</evidence>
<evidence type="ECO:0000313" key="3">
    <source>
        <dbReference type="Proteomes" id="UP000265703"/>
    </source>
</evidence>
<sequence length="66" mass="7998">MMVMEYAEDGNLRQKLNEDFNPFNWWEKFNILRYIANGFCDTHKEKVGMNTEILTKKIGHRDHCLY</sequence>
<dbReference type="OrthoDB" id="4062651at2759"/>
<comment type="caution">
    <text evidence="2">The sequence shown here is derived from an EMBL/GenBank/DDBJ whole genome shotgun (WGS) entry which is preliminary data.</text>
</comment>
<dbReference type="PROSITE" id="PS50011">
    <property type="entry name" value="PROTEIN_KINASE_DOM"/>
    <property type="match status" value="1"/>
</dbReference>
<dbReference type="Proteomes" id="UP000265703">
    <property type="component" value="Unassembled WGS sequence"/>
</dbReference>
<name>A0A397SES0_9GLOM</name>
<keyword evidence="3" id="KW-1185">Reference proteome</keyword>